<comment type="caution">
    <text evidence="7">The sequence shown here is derived from an EMBL/GenBank/DDBJ whole genome shotgun (WGS) entry which is preliminary data.</text>
</comment>
<evidence type="ECO:0000256" key="5">
    <source>
        <dbReference type="ARBA" id="ARBA00022840"/>
    </source>
</evidence>
<evidence type="ECO:0000313" key="8">
    <source>
        <dbReference type="Proteomes" id="UP001642360"/>
    </source>
</evidence>
<sequence>KKWWIWLLTAMGAFAIILISCYLVQRKLKLIGKRKRSQKMILSELRGNPTQDTKYSKANNYKTDERMSQELHFFSFESIAAATDSFSITNKLGEGGFGPVYKVNFVHSSA</sequence>
<reference evidence="7 8" key="1">
    <citation type="submission" date="2024-02" db="EMBL/GenBank/DDBJ databases">
        <authorList>
            <person name="Vignale AGUSTIN F."/>
            <person name="Sosa J E."/>
            <person name="Modenutti C."/>
        </authorList>
    </citation>
    <scope>NUCLEOTIDE SEQUENCE [LARGE SCALE GENOMIC DNA]</scope>
</reference>
<organism evidence="7 8">
    <name type="scientific">Ilex paraguariensis</name>
    <name type="common">yerba mate</name>
    <dbReference type="NCBI Taxonomy" id="185542"/>
    <lineage>
        <taxon>Eukaryota</taxon>
        <taxon>Viridiplantae</taxon>
        <taxon>Streptophyta</taxon>
        <taxon>Embryophyta</taxon>
        <taxon>Tracheophyta</taxon>
        <taxon>Spermatophyta</taxon>
        <taxon>Magnoliopsida</taxon>
        <taxon>eudicotyledons</taxon>
        <taxon>Gunneridae</taxon>
        <taxon>Pentapetalae</taxon>
        <taxon>asterids</taxon>
        <taxon>campanulids</taxon>
        <taxon>Aquifoliales</taxon>
        <taxon>Aquifoliaceae</taxon>
        <taxon>Ilex</taxon>
    </lineage>
</organism>
<dbReference type="EMBL" id="CAUOFW020009390">
    <property type="protein sequence ID" value="CAK9185671.1"/>
    <property type="molecule type" value="Genomic_DNA"/>
</dbReference>
<evidence type="ECO:0000313" key="7">
    <source>
        <dbReference type="EMBL" id="CAK9185671.1"/>
    </source>
</evidence>
<evidence type="ECO:0000256" key="1">
    <source>
        <dbReference type="ARBA" id="ARBA00022527"/>
    </source>
</evidence>
<dbReference type="AlphaFoldDB" id="A0ABC8UX64"/>
<gene>
    <name evidence="7" type="ORF">ILEXP_LOCUS56088</name>
</gene>
<feature type="non-terminal residue" evidence="7">
    <location>
        <position position="1"/>
    </location>
</feature>
<accession>A0ABC8UX64</accession>
<evidence type="ECO:0000256" key="6">
    <source>
        <dbReference type="SAM" id="Phobius"/>
    </source>
</evidence>
<dbReference type="SUPFAM" id="SSF56112">
    <property type="entry name" value="Protein kinase-like (PK-like)"/>
    <property type="match status" value="1"/>
</dbReference>
<dbReference type="GO" id="GO:0005524">
    <property type="term" value="F:ATP binding"/>
    <property type="evidence" value="ECO:0007669"/>
    <property type="project" value="UniProtKB-KW"/>
</dbReference>
<keyword evidence="6" id="KW-0812">Transmembrane</keyword>
<protein>
    <submittedName>
        <fullName evidence="7">Uncharacterized protein</fullName>
    </submittedName>
</protein>
<keyword evidence="5" id="KW-0067">ATP-binding</keyword>
<dbReference type="InterPro" id="IPR011009">
    <property type="entry name" value="Kinase-like_dom_sf"/>
</dbReference>
<dbReference type="Proteomes" id="UP001642360">
    <property type="component" value="Unassembled WGS sequence"/>
</dbReference>
<keyword evidence="6" id="KW-0472">Membrane</keyword>
<evidence type="ECO:0000256" key="3">
    <source>
        <dbReference type="ARBA" id="ARBA00022741"/>
    </source>
</evidence>
<dbReference type="Gene3D" id="3.30.200.20">
    <property type="entry name" value="Phosphorylase Kinase, domain 1"/>
    <property type="match status" value="1"/>
</dbReference>
<feature type="transmembrane region" description="Helical" evidence="6">
    <location>
        <begin position="6"/>
        <end position="24"/>
    </location>
</feature>
<keyword evidence="4" id="KW-0418">Kinase</keyword>
<proteinExistence type="predicted"/>
<keyword evidence="6" id="KW-1133">Transmembrane helix</keyword>
<keyword evidence="2" id="KW-0808">Transferase</keyword>
<evidence type="ECO:0000256" key="2">
    <source>
        <dbReference type="ARBA" id="ARBA00022679"/>
    </source>
</evidence>
<evidence type="ECO:0000256" key="4">
    <source>
        <dbReference type="ARBA" id="ARBA00022777"/>
    </source>
</evidence>
<dbReference type="GO" id="GO:0004674">
    <property type="term" value="F:protein serine/threonine kinase activity"/>
    <property type="evidence" value="ECO:0007669"/>
    <property type="project" value="UniProtKB-KW"/>
</dbReference>
<keyword evidence="8" id="KW-1185">Reference proteome</keyword>
<keyword evidence="3" id="KW-0547">Nucleotide-binding</keyword>
<keyword evidence="1" id="KW-0723">Serine/threonine-protein kinase</keyword>
<name>A0ABC8UX64_9AQUA</name>
<dbReference type="PANTHER" id="PTHR27002:SF926">
    <property type="entry name" value="OS07G0535800 PROTEIN"/>
    <property type="match status" value="1"/>
</dbReference>
<dbReference type="PANTHER" id="PTHR27002">
    <property type="entry name" value="RECEPTOR-LIKE SERINE/THREONINE-PROTEIN KINASE SD1-8"/>
    <property type="match status" value="1"/>
</dbReference>